<keyword evidence="1" id="KW-0472">Membrane</keyword>
<feature type="non-terminal residue" evidence="2">
    <location>
        <position position="1"/>
    </location>
</feature>
<gene>
    <name evidence="2" type="primary">GR</name>
</gene>
<feature type="transmembrane region" description="Helical" evidence="1">
    <location>
        <begin position="168"/>
        <end position="187"/>
    </location>
</feature>
<accession>A0A0V0J174</accession>
<protein>
    <submittedName>
        <fullName evidence="2">Putative gustatory receptor GR60</fullName>
    </submittedName>
</protein>
<reference evidence="2" key="1">
    <citation type="journal article" date="2016" name="Sci. Rep.">
        <title>The chemosensory receptors of codling moth Cydia pomonella-expression in larvae and adults.</title>
        <authorList>
            <person name="Walker W.B.III."/>
            <person name="Gonzalez F."/>
            <person name="Garczynski S.F."/>
            <person name="Witzgall P."/>
        </authorList>
    </citation>
    <scope>NUCLEOTIDE SEQUENCE</scope>
</reference>
<feature type="transmembrane region" description="Helical" evidence="1">
    <location>
        <begin position="234"/>
        <end position="254"/>
    </location>
</feature>
<feature type="transmembrane region" description="Helical" evidence="1">
    <location>
        <begin position="46"/>
        <end position="66"/>
    </location>
</feature>
<feature type="transmembrane region" description="Helical" evidence="1">
    <location>
        <begin position="136"/>
        <end position="156"/>
    </location>
</feature>
<name>A0A0V0J174_CYDPO</name>
<organism evidence="2">
    <name type="scientific">Cydia pomonella</name>
    <name type="common">Codling moth</name>
    <dbReference type="NCBI Taxonomy" id="82600"/>
    <lineage>
        <taxon>Eukaryota</taxon>
        <taxon>Metazoa</taxon>
        <taxon>Ecdysozoa</taxon>
        <taxon>Arthropoda</taxon>
        <taxon>Hexapoda</taxon>
        <taxon>Insecta</taxon>
        <taxon>Pterygota</taxon>
        <taxon>Neoptera</taxon>
        <taxon>Endopterygota</taxon>
        <taxon>Lepidoptera</taxon>
        <taxon>Glossata</taxon>
        <taxon>Ditrysia</taxon>
        <taxon>Tortricoidea</taxon>
        <taxon>Tortricidae</taxon>
        <taxon>Olethreutinae</taxon>
        <taxon>Grapholitini</taxon>
        <taxon>Cydia</taxon>
    </lineage>
</organism>
<feature type="transmembrane region" description="Helical" evidence="1">
    <location>
        <begin position="78"/>
        <end position="104"/>
    </location>
</feature>
<sequence length="258" mass="30263">MILDNVIDREFQMMLLPLNILEILYCQPKFRITETFITPNGIRENLLCTLGVLLMILANVGYVSINSYIPGNDEISDIIHSFICTDAAFYIVYCLLMYAMNIIYKNQIVQLIIKMQKAYRVLQNENGLRRFQKSNWIFVVAVFLFYFTYNLSYTIFNIYRVTHLLYDVVLFYFDVNIIVAIRIVKFLEYELILWKKELNKFLKTCSTTNHNQLVKYLVNVSYEERLLLSAYSNIIGAFGLCANVFGMSVSNFLLNFMS</sequence>
<evidence type="ECO:0000313" key="2">
    <source>
        <dbReference type="EMBL" id="JAP38484.1"/>
    </source>
</evidence>
<keyword evidence="1" id="KW-1133">Transmembrane helix</keyword>
<evidence type="ECO:0000256" key="1">
    <source>
        <dbReference type="SAM" id="Phobius"/>
    </source>
</evidence>
<proteinExistence type="predicted"/>
<keyword evidence="1" id="KW-0812">Transmembrane</keyword>
<dbReference type="EMBL" id="GDKB01000012">
    <property type="protein sequence ID" value="JAP38484.1"/>
    <property type="molecule type" value="Transcribed_RNA"/>
</dbReference>
<keyword evidence="2" id="KW-0675">Receptor</keyword>
<dbReference type="AlphaFoldDB" id="A0A0V0J174"/>